<evidence type="ECO:0000313" key="1">
    <source>
        <dbReference type="EMBL" id="MCV3754300.1"/>
    </source>
</evidence>
<name>A0ABT3BPX1_9BACT</name>
<dbReference type="EMBL" id="JAOXHJ010000007">
    <property type="protein sequence ID" value="MCV3754300.1"/>
    <property type="molecule type" value="Genomic_DNA"/>
</dbReference>
<organism evidence="1 2">
    <name type="scientific">Ureaplasma zalophigenitalium</name>
    <dbReference type="NCBI Taxonomy" id="907723"/>
    <lineage>
        <taxon>Bacteria</taxon>
        <taxon>Bacillati</taxon>
        <taxon>Mycoplasmatota</taxon>
        <taxon>Mycoplasmoidales</taxon>
        <taxon>Mycoplasmoidaceae</taxon>
        <taxon>Ureaplasma</taxon>
    </lineage>
</organism>
<dbReference type="PROSITE" id="PS01276">
    <property type="entry name" value="PEPTIDASE_U32"/>
    <property type="match status" value="1"/>
</dbReference>
<protein>
    <submittedName>
        <fullName evidence="1">U32 family peptidase</fullName>
    </submittedName>
</protein>
<dbReference type="Gene3D" id="2.40.30.10">
    <property type="entry name" value="Translation factors"/>
    <property type="match status" value="1"/>
</dbReference>
<dbReference type="RefSeq" id="WP_263818104.1">
    <property type="nucleotide sequence ID" value="NZ_JAOXHJ010000007.1"/>
</dbReference>
<dbReference type="PANTHER" id="PTHR30217:SF12">
    <property type="entry name" value="U32 FAMILY PEPTIDASE"/>
    <property type="match status" value="1"/>
</dbReference>
<reference evidence="1 2" key="1">
    <citation type="journal article" date="2020" name="Int. J. Syst. Evol. Microbiol.">
        <title>Ureaplasma miroungigenitalium sp. nov. isolated from northern elephant seals (Mirounga angustirostris) and Ureaplasma zalophigenitalium sp. nov. isolated from California sea lions (Zalophus californianus).</title>
        <authorList>
            <person name="Volokhov D.V."/>
            <person name="Gulland F.M."/>
            <person name="Gao Y."/>
            <person name="Chizhikov V.E."/>
        </authorList>
    </citation>
    <scope>NUCLEOTIDE SEQUENCE [LARGE SCALE GENOMIC DNA]</scope>
    <source>
        <strain evidence="1 2">CSL7644-GEN</strain>
    </source>
</reference>
<dbReference type="Proteomes" id="UP001207252">
    <property type="component" value="Unassembled WGS sequence"/>
</dbReference>
<gene>
    <name evidence="1" type="ORF">OF365_02830</name>
</gene>
<dbReference type="InterPro" id="IPR001539">
    <property type="entry name" value="Peptidase_U32"/>
</dbReference>
<dbReference type="PANTHER" id="PTHR30217">
    <property type="entry name" value="PEPTIDASE U32 FAMILY"/>
    <property type="match status" value="1"/>
</dbReference>
<comment type="caution">
    <text evidence="1">The sequence shown here is derived from an EMBL/GenBank/DDBJ whole genome shotgun (WGS) entry which is preliminary data.</text>
</comment>
<evidence type="ECO:0000313" key="2">
    <source>
        <dbReference type="Proteomes" id="UP001207252"/>
    </source>
</evidence>
<proteinExistence type="predicted"/>
<keyword evidence="2" id="KW-1185">Reference proteome</keyword>
<dbReference type="Pfam" id="PF01136">
    <property type="entry name" value="Peptidase_U32"/>
    <property type="match status" value="1"/>
</dbReference>
<dbReference type="InterPro" id="IPR051454">
    <property type="entry name" value="RNA/ubiquinone_mod_enzymes"/>
</dbReference>
<sequence>MKNKEFNYELLAPAGDLFKAKIALDYGADAVFVGAKSYSLRARASNFEIQQIHELIDYAHARNKKVYLVTNVLCHMPLTKNFASFMKEIMVNPPDGCISADPFIIDHLKKHYSQQTEIHISTQQSITNSKAALFFKRNKATRVVLSREMTIDEIGLLMRNLNNAIEVEVFIHGAVCIAYSGRCMMSNNFSLRDANVGGCAHSCRWSYEIKKHTLHTTPSPFSMSSQDMIQISNLQQLMDLKIHSFKIEGRMKSVHYIATIVHTYQKAMQAYLNQTNVDWGQLKIDLQKAMNRLANVAWMNGNPGHELMLYHDKQEIVAQSFIFIVTEVLGPNQYLITSKNKFYLESKIQIISAHDKNLKTIELQEIIDYETNAGLYEVHTPMKMYVIRLKNPDQILYVNDMARIDE</sequence>
<accession>A0ABT3BPX1</accession>